<evidence type="ECO:0000313" key="1">
    <source>
        <dbReference type="EMBL" id="KAJ2992100.1"/>
    </source>
</evidence>
<accession>A0ACC1PGG6</accession>
<organism evidence="1 2">
    <name type="scientific">Xylaria curta</name>
    <dbReference type="NCBI Taxonomy" id="42375"/>
    <lineage>
        <taxon>Eukaryota</taxon>
        <taxon>Fungi</taxon>
        <taxon>Dikarya</taxon>
        <taxon>Ascomycota</taxon>
        <taxon>Pezizomycotina</taxon>
        <taxon>Sordariomycetes</taxon>
        <taxon>Xylariomycetidae</taxon>
        <taxon>Xylariales</taxon>
        <taxon>Xylariaceae</taxon>
        <taxon>Xylaria</taxon>
    </lineage>
</organism>
<name>A0ACC1PGG6_9PEZI</name>
<reference evidence="1" key="1">
    <citation type="submission" date="2022-10" db="EMBL/GenBank/DDBJ databases">
        <title>Genome Sequence of Xylaria curta.</title>
        <authorList>
            <person name="Buettner E."/>
        </authorList>
    </citation>
    <scope>NUCLEOTIDE SEQUENCE</scope>
    <source>
        <strain evidence="1">Babe10</strain>
    </source>
</reference>
<sequence length="450" mass="50820">MSQGMATSIFEYLTCKNPDLKHKDLTKTSLSRDDSWKAPERVIPWEEFNFQTMMEMFDGRLKTELMRNDRELDYPAPKISLRTEGTVSGEDTTINILTRWNKPIVTAALEAVDKAFHPVFWIPPSLAKSSPISKPETQPDAVKESEKSPPQPPRKCKARGSSVHSASRSKSRPPQPDGAGMHVPDHANSATSQHRQQDDTEPINRLACEIKPGSMWTSSPLLDGELVDEHGKWLPKKSKSRAAWPLVQVYNYCVRLGTRYGFLITSREILAVRIGPPLESRSLDSTEPSQNRMGKSLSDLLFYYGVMEYVAVPWSNCRTKGKYENLTINLTLWVLCILAGQDYRPDWNYKTLLEEPLVISEQRGRGGGRTQSTLDRQESEPVSSDASEDSDEETEPNTSEDDNPDDKRYHSFGPGSEFTVTRGRGEMRKRKRETKASIVASTKRRRNPGA</sequence>
<comment type="caution">
    <text evidence="1">The sequence shown here is derived from an EMBL/GenBank/DDBJ whole genome shotgun (WGS) entry which is preliminary data.</text>
</comment>
<keyword evidence="2" id="KW-1185">Reference proteome</keyword>
<gene>
    <name evidence="1" type="ORF">NUW58_g2281</name>
</gene>
<protein>
    <submittedName>
        <fullName evidence="1">Uncharacterized protein</fullName>
    </submittedName>
</protein>
<dbReference type="EMBL" id="JAPDGR010000289">
    <property type="protein sequence ID" value="KAJ2992100.1"/>
    <property type="molecule type" value="Genomic_DNA"/>
</dbReference>
<dbReference type="Proteomes" id="UP001143856">
    <property type="component" value="Unassembled WGS sequence"/>
</dbReference>
<evidence type="ECO:0000313" key="2">
    <source>
        <dbReference type="Proteomes" id="UP001143856"/>
    </source>
</evidence>
<proteinExistence type="predicted"/>